<sequence>MADLEGVQDINRITDEDLLRRLCQKTKDFSEKKKIRARMSKLREQRLSEFYSSEAIESAGATERSEFHIETGERAASSPEPNIEVLMDVGSDGARTESITAHNVRIGGITMRAPGGGHITSMTTAGGEVTVSSNRSFSAEDIIQERIRQRSLERGRRLQEVMNRMNTGGDGDKVGTQEKVVIVDTNPLEGDETVVSITKSTYYMQSSALAGESFMSMKSREVADSASPQLGQRKVIGSYKAQSALEYHADSHSDDEDELAVEKKTESVKKTVRDEKTSVRKTAIGESAGTRKMSTERKTSATGIPSRKPSTGSVGRKNSDAEAKAKEKVKPETEKSPKRKASTDDEGSTSPGQRSPRRLSANGQRKRSETRYLEIVPGQTEKDWEEVQMADSEKNISSTLVIHSGSAQDTTTEEVPEVVTKTYHAETSQEQTEDQPAMKTSSTSTYTISHGPNELTKTSTSSTRKVYEYVHEEKMPSTTTVTTTRPLTQTWTRETHETVTGATEPLYHSTVEYLPAEIPSDSVHRTPSLGSQINDLAKSEATLSQDSEVEEIMSGRYETSRREKRVHTIRRIDQKTEEMATEKIEEYLEAPASGTRKDTSSAVVITEVKEKHATTDDRRPKSPESTPKRKTSDVTVPRGKTSPSQSDATPTGPKAKPERKSSLTKIRPVSPGKEKTDRPKSPRKTSSPTVDKSETKPKEESPEKPVEDKPEGKREQDKLEHRPEGMDILTVWTTYRLTTLDVVTYWQRREVTTDEIIILITGKFILIEDIEDMDLLDKMLDVSTESEVRRYIRTQIRKLRRRTKDTVTMEDSVKTSTDRRTLEEKTIRKTVEETTKRSESPGESKPTKAVEAEEKPRESAFRRPRSLATQPADEAPSRPRSFPKEIPSGRTSPGKSPSDNLVRKPSKSKLKVSPVEKAPTKPADAPEEVPTKPEEKPAGEKPSKPSQTESPGDLPEKVEEFPPYPGEQQPPEQVIRQPSTTELSIEEVTPIDAHPRAIQPIDIHPRAIKPVVLRPSETPEELKPHNVPAEASKPTEPEKQKPEEMKPSITETKSKPEEITPQKAEAKIPETTQKRRPSDKGMPKPEDTPKTTDKSAPAPSKPVEAPKDQPKRKTDTWIKPKDKPVDTATDKSKPTGPTKVSALLSRFEKPTEEAPEKAPQQRPSSKKVPKGVVPKVTETVTVPKEIPKEGTPSQMALQKAPERVSPSKTAPIEAPKEKKPSTETPRAVPQEKAPSMEAPRETPRDRVPLETTDKKVPQEKLPQKGTPKITSPEETPSHPDIRKPTEEKPEPTLTEKRVEKPAEESPRRVSRPSQPEDSVSPALLTAPQTTKPTEAKPEEVTAPVPHKSTKKVLSRFQEKLPEQEKPLKSSPVQKKPEKTQPSQDTPTEVSTKVLEISKPKPERNAPDKKQSVLSAPGKVSAIMEKFSAAKEAPAKSERPKAPSSTPVGTAKTRVEPMPIEETHEVTPREQAPDKEEIEKIPDRERPKELRSKPVKPETPKKAPEEALEIPKHVLKETPAAPKDTPAAPRDTPAAPRDTPAAPRDTPAAPRDTLDAPRDTPAAPRDTLDAPRDIPDAPRDTPDAPKDIPDAPRDTPDAPKDTSDAPHPDEEESEKSPTVMSLINRFETPQEQPEETRPRLPAGMDHEQPLEGPRIPEEEPYQKPEGMDVLEFWDTYEVNAHDIVAMYIYKELTIEEVMKLIVQKKIVVREIKDVPTLHKMLDVVKDNKLNQEIVQHLEVLVSPGKKPGPEGEAPAKAPEVPKKPVREKSTEKPVQEKSPEKSHGKPVKPKDTKGKQKVKTTKSSAPEEEEEIVVIWRTQKFSAKDLVGFWLTKQITIQEIVTLIRFRLVIIEEILDISILEEVLKVVREYDLTSRVRAQIRHLKRTGLKLVPADDIPKDTLTYTVQLVDGVEDVLTKPTSRTASPATRPTKSPTGKATKQEEKKTPRRPKTEDKRPEETKPGKRSEKPQAPGDTDKPRKPSDAEKPQKPSDKFDKYMDQVKNSALEKLEAVLDQAGMEFPESLQPESPVKPKEAPIDEKKPSKSPKPSDATPTSKSPTKTKDKPKSKPKSPTEISSDEKPLERESRSPVRKTRQPTSKAPQTTAPISSLTKPSAVKPTDVRTASPFRTEDRARGRPCCSNEVPDATKPLVRTSKTPSRVTPGKVSPQKKDRTELPTEDRPNQKVPGQLETQKSLDLKNLEPKTERKPRPADDNVPSYMKPQDRTPRMNEARPRSTSPLKSVKQPGRSPASTSKPERPSRSTSESTSLLPLPSVAEGEVPDIVEILYDWDEETQDFLQQKIRESTSPTKKSPIPKPSQVDTQADVPTAKVISDIDTMIVPSKPVIENGRDTSPEPKRPDDVLEHPSPKTTAPGKLAKDKWPFESTKVTPSSRKDSVPKTVDEEVVTRTRETVVLWLKKEITVEIVMTLIVQKLICIEEIFELTLLEKLVEVSRDYEIRRQVRNQIRTLRSKEIPTTPETSHTRPDEEQKPVDESGPQLVPREIPDQRFSTVAQITVGKKPSEKTPDEKPRDKSPDEKKPKDKTPDEKKPKDKSLGEKKPLEKTPDEKPKDRVPDEKPKDKVPDEKPKDKTPDEKKLRDKKSEETHKKPKESSVVRRKSSDSLTHAKKPHEKLHDILPQEKPHDTRPLEKPQESLLEEKLLERRPSQKKPHEKTESTRPSKASDTPLRRKSSKESPSTDDLPRPQPDDKSIPSEKREDSRPGKLTRAWPPEKPDEAVPHTSSPLESKPEVMSCTPSPLESKPESSKKPRETAPETTKMTPEEGEEPRTWKTRLRPSRSISDDDVAPDQGQSPVTVGRTQSLRDSTRSGDNAHVTRRSVLERIRSFEDGSAMQKPIHRTEVLFTKWSHPASEKPLVSPEPEQPSGPEEATPIERKPSDTQQPEIYQTTKSLTVETQPKKRRVIEKTFRIPRDQDIPAPEEHESPIRKMSDTPKSPTHKTPDAPKSPTHKTSEAPKFPVHKTSDAPKSPVHKTSEAPKFPVHKTSEAPKSRTQRRRETPDSPAQKPTETQDSSPIDSSTHSRKVDDDTVDEDILRRPSRLGRNRPQDETTSKTKTHERQPSQGDIQPTPEKTEEKAGPAKAKVVRRSSSGRVTEKMHLFEKKIEEQERVQHHKEDLHGVDKSSSQKTEKTTTHIHHGKVPEAELHTTVHTSTTHSATLQHPQPTDVTDADLPAEREVTTYLITYPDDDVPETPGGHKFHTTKSSSKSSSYSSSFRFRPRIDEAIPESPRSVDAPEDIPDVPSAVRSHHRVTDISRSDVSEADEIHIILHAADQSRKMDEETLKNLTAGGYLMESYKEEHIATTSATTNRARKPEHDDHDEAQLTPHTFSTTREKRSKTELVGDELRTQTRTQTTRSAQRPGQETPEAETCTETSSTVRKLSHPNQVDKPSSSKTPRITDKDQKDDGWKRPTDMTRPADGMDLGVMDPIGPTDENGRPLFGLKALKAWKPKGQAQPNEDTSSKPSPIRQDEKKKVSQSHGRSVHKTSGKREEVETRTLNGQVEVETRKEVKSFLHDHSEVTGIQDVVDRMKAQPQGEVGSDEEARSLLNKFLGAQVLVQGLDPLMKDLQHLDKTNIKV</sequence>
<feature type="compositionally biased region" description="Basic and acidic residues" evidence="1">
    <location>
        <begin position="1633"/>
        <end position="1662"/>
    </location>
</feature>
<feature type="compositionally biased region" description="Basic and acidic residues" evidence="1">
    <location>
        <begin position="3107"/>
        <end position="3135"/>
    </location>
</feature>
<feature type="compositionally biased region" description="Low complexity" evidence="1">
    <location>
        <begin position="3217"/>
        <end position="3228"/>
    </location>
</feature>
<feature type="compositionally biased region" description="Polar residues" evidence="1">
    <location>
        <begin position="3468"/>
        <end position="3478"/>
    </location>
</feature>
<feature type="compositionally biased region" description="Low complexity" evidence="1">
    <location>
        <begin position="2258"/>
        <end position="2271"/>
    </location>
</feature>
<gene>
    <name evidence="3" type="ORF">DSTB1V02_LOCUS1829</name>
</gene>
<feature type="compositionally biased region" description="Polar residues" evidence="1">
    <location>
        <begin position="1916"/>
        <end position="1936"/>
    </location>
</feature>
<feature type="compositionally biased region" description="Low complexity" evidence="1">
    <location>
        <begin position="2874"/>
        <end position="2884"/>
    </location>
</feature>
<feature type="compositionally biased region" description="Polar residues" evidence="1">
    <location>
        <begin position="438"/>
        <end position="464"/>
    </location>
</feature>
<feature type="compositionally biased region" description="Polar residues" evidence="1">
    <location>
        <begin position="3019"/>
        <end position="3033"/>
    </location>
</feature>
<feature type="compositionally biased region" description="Basic and acidic residues" evidence="1">
    <location>
        <begin position="3326"/>
        <end position="3336"/>
    </location>
</feature>
<feature type="compositionally biased region" description="Basic and acidic residues" evidence="1">
    <location>
        <begin position="1356"/>
        <end position="1367"/>
    </location>
</feature>
<feature type="compositionally biased region" description="Basic and acidic residues" evidence="1">
    <location>
        <begin position="2191"/>
        <end position="2210"/>
    </location>
</feature>
<evidence type="ECO:0000313" key="4">
    <source>
        <dbReference type="Proteomes" id="UP000677054"/>
    </source>
</evidence>
<feature type="region of interest" description="Disordered" evidence="1">
    <location>
        <begin position="3318"/>
        <end position="3511"/>
    </location>
</feature>
<feature type="region of interest" description="Disordered" evidence="1">
    <location>
        <begin position="2015"/>
        <end position="2277"/>
    </location>
</feature>
<feature type="region of interest" description="Disordered" evidence="1">
    <location>
        <begin position="2338"/>
        <end position="2393"/>
    </location>
</feature>
<feature type="region of interest" description="Disordered" evidence="1">
    <location>
        <begin position="1915"/>
        <end position="1999"/>
    </location>
</feature>
<feature type="compositionally biased region" description="Basic and acidic residues" evidence="1">
    <location>
        <begin position="2998"/>
        <end position="3014"/>
    </location>
</feature>
<feature type="compositionally biased region" description="Basic and acidic residues" evidence="1">
    <location>
        <begin position="2345"/>
        <end position="2364"/>
    </location>
</feature>
<feature type="compositionally biased region" description="Low complexity" evidence="1">
    <location>
        <begin position="2044"/>
        <end position="2056"/>
    </location>
</feature>
<feature type="compositionally biased region" description="Basic and acidic residues" evidence="1">
    <location>
        <begin position="3346"/>
        <end position="3362"/>
    </location>
</feature>
<feature type="compositionally biased region" description="Basic and acidic residues" evidence="1">
    <location>
        <begin position="2517"/>
        <end position="2617"/>
    </location>
</feature>
<feature type="compositionally biased region" description="Basic and acidic residues" evidence="1">
    <location>
        <begin position="607"/>
        <end position="632"/>
    </location>
</feature>
<protein>
    <recommendedName>
        <fullName evidence="2">Smoothelin domain-containing protein</fullName>
    </recommendedName>
</protein>
<feature type="compositionally biased region" description="Low complexity" evidence="1">
    <location>
        <begin position="1517"/>
        <end position="1550"/>
    </location>
</feature>
<feature type="compositionally biased region" description="Basic and acidic residues" evidence="1">
    <location>
        <begin position="1238"/>
        <end position="1262"/>
    </location>
</feature>
<feature type="compositionally biased region" description="Basic and acidic residues" evidence="1">
    <location>
        <begin position="317"/>
        <end position="336"/>
    </location>
</feature>
<feature type="compositionally biased region" description="Basic and acidic residues" evidence="1">
    <location>
        <begin position="929"/>
        <end position="943"/>
    </location>
</feature>
<name>A0A7R8X181_9CRUS</name>
<feature type="domain" description="Smoothelin" evidence="2">
    <location>
        <begin position="8"/>
        <end position="46"/>
    </location>
</feature>
<feature type="compositionally biased region" description="Basic and acidic residues" evidence="1">
    <location>
        <begin position="1104"/>
        <end position="1133"/>
    </location>
</feature>
<evidence type="ECO:0000256" key="1">
    <source>
        <dbReference type="SAM" id="MobiDB-lite"/>
    </source>
</evidence>
<feature type="compositionally biased region" description="Basic and acidic residues" evidence="1">
    <location>
        <begin position="2629"/>
        <end position="2662"/>
    </location>
</feature>
<feature type="compositionally biased region" description="Basic and acidic residues" evidence="1">
    <location>
        <begin position="2919"/>
        <end position="2946"/>
    </location>
</feature>
<feature type="region of interest" description="Disordered" evidence="1">
    <location>
        <begin position="2295"/>
        <end position="2325"/>
    </location>
</feature>
<feature type="domain" description="Smoothelin" evidence="2">
    <location>
        <begin position="2434"/>
        <end position="2470"/>
    </location>
</feature>
<feature type="compositionally biased region" description="Basic and acidic residues" evidence="1">
    <location>
        <begin position="1033"/>
        <end position="1093"/>
    </location>
</feature>
<feature type="compositionally biased region" description="Basic and acidic residues" evidence="1">
    <location>
        <begin position="691"/>
        <end position="722"/>
    </location>
</feature>
<feature type="compositionally biased region" description="Polar residues" evidence="1">
    <location>
        <begin position="300"/>
        <end position="313"/>
    </location>
</feature>
<feature type="compositionally biased region" description="Low complexity" evidence="1">
    <location>
        <begin position="3162"/>
        <end position="3172"/>
    </location>
</feature>
<feature type="compositionally biased region" description="Low complexity" evidence="1">
    <location>
        <begin position="1170"/>
        <end position="1184"/>
    </location>
</feature>
<feature type="compositionally biased region" description="Basic and acidic residues" evidence="1">
    <location>
        <begin position="260"/>
        <end position="278"/>
    </location>
</feature>
<proteinExistence type="predicted"/>
<organism evidence="3">
    <name type="scientific">Darwinula stevensoni</name>
    <dbReference type="NCBI Taxonomy" id="69355"/>
    <lineage>
        <taxon>Eukaryota</taxon>
        <taxon>Metazoa</taxon>
        <taxon>Ecdysozoa</taxon>
        <taxon>Arthropoda</taxon>
        <taxon>Crustacea</taxon>
        <taxon>Oligostraca</taxon>
        <taxon>Ostracoda</taxon>
        <taxon>Podocopa</taxon>
        <taxon>Podocopida</taxon>
        <taxon>Darwinulocopina</taxon>
        <taxon>Darwinuloidea</taxon>
        <taxon>Darwinulidae</taxon>
        <taxon>Darwinula</taxon>
    </lineage>
</organism>
<feature type="compositionally biased region" description="Basic and acidic residues" evidence="1">
    <location>
        <begin position="2757"/>
        <end position="2769"/>
    </location>
</feature>
<accession>A0A7R8X181</accession>
<feature type="compositionally biased region" description="Basic and acidic residues" evidence="1">
    <location>
        <begin position="1275"/>
        <end position="1307"/>
    </location>
</feature>
<dbReference type="EMBL" id="LR899704">
    <property type="protein sequence ID" value="CAD7241851.1"/>
    <property type="molecule type" value="Genomic_DNA"/>
</dbReference>
<feature type="compositionally biased region" description="Polar residues" evidence="1">
    <location>
        <begin position="395"/>
        <end position="409"/>
    </location>
</feature>
<feature type="compositionally biased region" description="Basic and acidic residues" evidence="1">
    <location>
        <begin position="1146"/>
        <end position="1156"/>
    </location>
</feature>
<feature type="compositionally biased region" description="Basic and acidic residues" evidence="1">
    <location>
        <begin position="1937"/>
        <end position="1999"/>
    </location>
</feature>
<feature type="compositionally biased region" description="Basic and acidic residues" evidence="1">
    <location>
        <begin position="1758"/>
        <end position="1793"/>
    </location>
</feature>
<dbReference type="Pfam" id="PF12510">
    <property type="entry name" value="Smoothelin"/>
    <property type="match status" value="3"/>
</dbReference>
<feature type="compositionally biased region" description="Polar residues" evidence="1">
    <location>
        <begin position="2093"/>
        <end position="2110"/>
    </location>
</feature>
<feature type="region of interest" description="Disordered" evidence="1">
    <location>
        <begin position="805"/>
        <end position="1662"/>
    </location>
</feature>
<feature type="region of interest" description="Disordered" evidence="1">
    <location>
        <begin position="1739"/>
        <end position="1803"/>
    </location>
</feature>
<feature type="compositionally biased region" description="Polar residues" evidence="1">
    <location>
        <begin position="2894"/>
        <end position="2911"/>
    </location>
</feature>
<feature type="compositionally biased region" description="Polar residues" evidence="1">
    <location>
        <begin position="3385"/>
        <end position="3410"/>
    </location>
</feature>
<feature type="compositionally biased region" description="Basic and acidic residues" evidence="1">
    <location>
        <begin position="1460"/>
        <end position="1515"/>
    </location>
</feature>
<feature type="region of interest" description="Disordered" evidence="1">
    <location>
        <begin position="3199"/>
        <end position="3263"/>
    </location>
</feature>
<feature type="region of interest" description="Disordered" evidence="1">
    <location>
        <begin position="2466"/>
        <end position="2833"/>
    </location>
</feature>
<feature type="compositionally biased region" description="Basic and acidic residues" evidence="1">
    <location>
        <begin position="465"/>
        <end position="475"/>
    </location>
</feature>
<dbReference type="EMBL" id="CAJPEV010000187">
    <property type="protein sequence ID" value="CAG0881997.1"/>
    <property type="molecule type" value="Genomic_DNA"/>
</dbReference>
<keyword evidence="4" id="KW-1185">Reference proteome</keyword>
<reference evidence="3" key="1">
    <citation type="submission" date="2020-11" db="EMBL/GenBank/DDBJ databases">
        <authorList>
            <person name="Tran Van P."/>
        </authorList>
    </citation>
    <scope>NUCLEOTIDE SEQUENCE</scope>
</reference>
<feature type="compositionally biased region" description="Basic and acidic residues" evidence="1">
    <location>
        <begin position="3059"/>
        <end position="3074"/>
    </location>
</feature>
<feature type="region of interest" description="Disordered" evidence="1">
    <location>
        <begin position="247"/>
        <end position="504"/>
    </location>
</feature>
<evidence type="ECO:0000313" key="3">
    <source>
        <dbReference type="EMBL" id="CAD7241851.1"/>
    </source>
</evidence>
<feature type="compositionally biased region" description="Polar residues" evidence="1">
    <location>
        <begin position="889"/>
        <end position="899"/>
    </location>
</feature>
<feature type="compositionally biased region" description="Basic and acidic residues" evidence="1">
    <location>
        <begin position="2075"/>
        <end position="2086"/>
    </location>
</feature>
<evidence type="ECO:0000259" key="2">
    <source>
        <dbReference type="Pfam" id="PF12510"/>
    </source>
</evidence>
<feature type="compositionally biased region" description="Basic and acidic residues" evidence="1">
    <location>
        <begin position="805"/>
        <end position="861"/>
    </location>
</feature>
<feature type="compositionally biased region" description="Basic and acidic residues" evidence="1">
    <location>
        <begin position="2478"/>
        <end position="2490"/>
    </location>
</feature>
<feature type="region of interest" description="Disordered" evidence="1">
    <location>
        <begin position="585"/>
        <end position="722"/>
    </location>
</feature>
<feature type="compositionally biased region" description="Basic and acidic residues" evidence="1">
    <location>
        <begin position="1395"/>
        <end position="1410"/>
    </location>
</feature>
<feature type="domain" description="Smoothelin" evidence="2">
    <location>
        <begin position="767"/>
        <end position="802"/>
    </location>
</feature>
<dbReference type="Proteomes" id="UP000677054">
    <property type="component" value="Unassembled WGS sequence"/>
</dbReference>
<feature type="compositionally biased region" description="Low complexity" evidence="1">
    <location>
        <begin position="478"/>
        <end position="492"/>
    </location>
</feature>
<dbReference type="OrthoDB" id="6381429at2759"/>
<feature type="compositionally biased region" description="Basic and acidic residues" evidence="1">
    <location>
        <begin position="1565"/>
        <end position="1607"/>
    </location>
</feature>
<feature type="compositionally biased region" description="Basic and acidic residues" evidence="1">
    <location>
        <begin position="2219"/>
        <end position="2231"/>
    </location>
</feature>
<feature type="compositionally biased region" description="Polar residues" evidence="1">
    <location>
        <begin position="2805"/>
        <end position="2819"/>
    </location>
</feature>
<feature type="compositionally biased region" description="Polar residues" evidence="1">
    <location>
        <begin position="1379"/>
        <end position="1390"/>
    </location>
</feature>
<feature type="compositionally biased region" description="Basic and acidic residues" evidence="1">
    <location>
        <begin position="3411"/>
        <end position="3427"/>
    </location>
</feature>
<feature type="compositionally biased region" description="Basic and acidic residues" evidence="1">
    <location>
        <begin position="2166"/>
        <end position="2180"/>
    </location>
</feature>
<feature type="compositionally biased region" description="Basic and acidic residues" evidence="1">
    <location>
        <begin position="2028"/>
        <end position="2040"/>
    </location>
</feature>
<dbReference type="InterPro" id="IPR022189">
    <property type="entry name" value="SMTN"/>
</dbReference>
<feature type="compositionally biased region" description="Basic and acidic residues" evidence="1">
    <location>
        <begin position="2697"/>
        <end position="2718"/>
    </location>
</feature>
<feature type="region of interest" description="Disordered" evidence="1">
    <location>
        <begin position="2859"/>
        <end position="3186"/>
    </location>
</feature>